<evidence type="ECO:0000256" key="2">
    <source>
        <dbReference type="ARBA" id="ARBA00022692"/>
    </source>
</evidence>
<keyword evidence="3" id="KW-1133">Transmembrane helix</keyword>
<proteinExistence type="predicted"/>
<reference evidence="4" key="1">
    <citation type="journal article" date="2022" name="ISME J.">
        <title>Identification of active gaseous-alkane degraders at natural gas seeps.</title>
        <authorList>
            <person name="Farhan Ul Haque M."/>
            <person name="Hernandez M."/>
            <person name="Crombie A.T."/>
            <person name="Murrell J.C."/>
        </authorList>
    </citation>
    <scope>NUCLEOTIDE SEQUENCE</scope>
    <source>
        <strain evidence="4">PC2</strain>
    </source>
</reference>
<evidence type="ECO:0000313" key="4">
    <source>
        <dbReference type="EMBL" id="MCI4682753.1"/>
    </source>
</evidence>
<organism evidence="4 5">
    <name type="scientific">Candidatus Rhodoblastus alkanivorans</name>
    <dbReference type="NCBI Taxonomy" id="2954117"/>
    <lineage>
        <taxon>Bacteria</taxon>
        <taxon>Pseudomonadati</taxon>
        <taxon>Pseudomonadota</taxon>
        <taxon>Alphaproteobacteria</taxon>
        <taxon>Hyphomicrobiales</taxon>
        <taxon>Rhodoblastaceae</taxon>
        <taxon>Rhodoblastus</taxon>
    </lineage>
</organism>
<evidence type="ECO:0000256" key="3">
    <source>
        <dbReference type="ARBA" id="ARBA00022989"/>
    </source>
</evidence>
<dbReference type="SUPFAM" id="SSF53448">
    <property type="entry name" value="Nucleotide-diphospho-sugar transferases"/>
    <property type="match status" value="1"/>
</dbReference>
<accession>A0ABS9Z4Z6</accession>
<keyword evidence="2" id="KW-0812">Transmembrane</keyword>
<comment type="caution">
    <text evidence="4">The sequence shown here is derived from an EMBL/GenBank/DDBJ whole genome shotgun (WGS) entry which is preliminary data.</text>
</comment>
<sequence>MSSTLCVIVKNEAPYLAEWALFHRMIGFDRIVAYENDSDDSTPEVLDRLKKAGIIDEHNPWRNVPDSPQFRAYVDATLKCATDWIMFLDADEFLNIKSRAPVNSFLAGFAPDISCVAVNWRIFGSSGHKTFEPGLVLERFSHAASARADVNRHVKCLFRPRCATNVHMHAPTIAVGRSALASGAPLAMATHGLSDELDWSAAQVNHYFDKSYEEYAAKRRRGIARVANADPLKFTKYTDEMFRAHDLNDEADHSLSWAIPELKARLAVFAKI</sequence>
<dbReference type="PANTHER" id="PTHR21461">
    <property type="entry name" value="GLYCOSYLTRANSFERASE FAMILY 92 PROTEIN"/>
    <property type="match status" value="1"/>
</dbReference>
<dbReference type="EMBL" id="JAIVFP010000001">
    <property type="protein sequence ID" value="MCI4682753.1"/>
    <property type="molecule type" value="Genomic_DNA"/>
</dbReference>
<gene>
    <name evidence="4" type="ORF">K2U94_08225</name>
</gene>
<keyword evidence="5" id="KW-1185">Reference proteome</keyword>
<dbReference type="PANTHER" id="PTHR21461:SF69">
    <property type="entry name" value="GLYCOSYLTRANSFERASE FAMILY 92 PROTEIN"/>
    <property type="match status" value="1"/>
</dbReference>
<comment type="subcellular location">
    <subcellularLocation>
        <location evidence="1">Membrane</location>
        <topology evidence="1">Single-pass membrane protein</topology>
    </subcellularLocation>
</comment>
<evidence type="ECO:0000256" key="1">
    <source>
        <dbReference type="ARBA" id="ARBA00004167"/>
    </source>
</evidence>
<evidence type="ECO:0000313" key="5">
    <source>
        <dbReference type="Proteomes" id="UP001139104"/>
    </source>
</evidence>
<keyword evidence="3" id="KW-0472">Membrane</keyword>
<dbReference type="Pfam" id="PF13704">
    <property type="entry name" value="Glyco_tranf_2_4"/>
    <property type="match status" value="1"/>
</dbReference>
<protein>
    <submittedName>
        <fullName evidence="4">Glycosyltransferase family 2 protein</fullName>
    </submittedName>
</protein>
<dbReference type="RefSeq" id="WP_243066749.1">
    <property type="nucleotide sequence ID" value="NZ_JAIVFK010000042.1"/>
</dbReference>
<name>A0ABS9Z4Z6_9HYPH</name>
<dbReference type="InterPro" id="IPR029044">
    <property type="entry name" value="Nucleotide-diphossugar_trans"/>
</dbReference>
<dbReference type="Proteomes" id="UP001139104">
    <property type="component" value="Unassembled WGS sequence"/>
</dbReference>